<feature type="domain" description="Response regulatory" evidence="7">
    <location>
        <begin position="7"/>
        <end position="125"/>
    </location>
</feature>
<evidence type="ECO:0000313" key="8">
    <source>
        <dbReference type="EMBL" id="GIG92348.1"/>
    </source>
</evidence>
<dbReference type="SUPFAM" id="SSF52172">
    <property type="entry name" value="CheY-like"/>
    <property type="match status" value="1"/>
</dbReference>
<dbReference type="EMBL" id="BONW01000044">
    <property type="protein sequence ID" value="GIG92348.1"/>
    <property type="molecule type" value="Genomic_DNA"/>
</dbReference>
<dbReference type="InterPro" id="IPR001789">
    <property type="entry name" value="Sig_transdc_resp-reg_receiver"/>
</dbReference>
<evidence type="ECO:0000256" key="1">
    <source>
        <dbReference type="ARBA" id="ARBA00022553"/>
    </source>
</evidence>
<reference evidence="8 9" key="1">
    <citation type="submission" date="2021-01" db="EMBL/GenBank/DDBJ databases">
        <title>Whole genome shotgun sequence of Plantactinospora endophytica NBRC 110450.</title>
        <authorList>
            <person name="Komaki H."/>
            <person name="Tamura T."/>
        </authorList>
    </citation>
    <scope>NUCLEOTIDE SEQUENCE [LARGE SCALE GENOMIC DNA]</scope>
    <source>
        <strain evidence="8 9">NBRC 110450</strain>
    </source>
</reference>
<dbReference type="InterPro" id="IPR058245">
    <property type="entry name" value="NreC/VraR/RcsB-like_REC"/>
</dbReference>
<sequence>MSTEPVRVLIADDQALLRGSFRVLIETTPGLTVVGEAGTGAAAVELAEREHPDVVLMDVRMPELGGIEATRRIVASPTAGRVRVLILTTFDLDEYVYAAIRAGASGFLLKDAPPEDLLTAIRVVAAGEGLLAPSVTRRLIAEFARWPEPDRPVARELTGVTDREREVLTLIGRGLSNSEIAGHLRLSPATVKTHVGRLLGKLHARDRAQLVIVAYRTGLVTVPGR</sequence>
<evidence type="ECO:0000259" key="6">
    <source>
        <dbReference type="PROSITE" id="PS50043"/>
    </source>
</evidence>
<dbReference type="CDD" id="cd17535">
    <property type="entry name" value="REC_NarL-like"/>
    <property type="match status" value="1"/>
</dbReference>
<organism evidence="8 9">
    <name type="scientific">Plantactinospora endophytica</name>
    <dbReference type="NCBI Taxonomy" id="673535"/>
    <lineage>
        <taxon>Bacteria</taxon>
        <taxon>Bacillati</taxon>
        <taxon>Actinomycetota</taxon>
        <taxon>Actinomycetes</taxon>
        <taxon>Micromonosporales</taxon>
        <taxon>Micromonosporaceae</taxon>
        <taxon>Plantactinospora</taxon>
    </lineage>
</organism>
<dbReference type="Gene3D" id="3.40.50.2300">
    <property type="match status" value="1"/>
</dbReference>
<dbReference type="InterPro" id="IPR039420">
    <property type="entry name" value="WalR-like"/>
</dbReference>
<evidence type="ECO:0000256" key="4">
    <source>
        <dbReference type="ARBA" id="ARBA00023163"/>
    </source>
</evidence>
<keyword evidence="3 8" id="KW-0238">DNA-binding</keyword>
<evidence type="ECO:0000256" key="5">
    <source>
        <dbReference type="PROSITE-ProRule" id="PRU00169"/>
    </source>
</evidence>
<dbReference type="PANTHER" id="PTHR43214:SF24">
    <property type="entry name" value="TRANSCRIPTIONAL REGULATORY PROTEIN NARL-RELATED"/>
    <property type="match status" value="1"/>
</dbReference>
<proteinExistence type="predicted"/>
<dbReference type="PROSITE" id="PS50110">
    <property type="entry name" value="RESPONSE_REGULATORY"/>
    <property type="match status" value="1"/>
</dbReference>
<dbReference type="Pfam" id="PF00196">
    <property type="entry name" value="GerE"/>
    <property type="match status" value="1"/>
</dbReference>
<dbReference type="SMART" id="SM00448">
    <property type="entry name" value="REC"/>
    <property type="match status" value="1"/>
</dbReference>
<evidence type="ECO:0000259" key="7">
    <source>
        <dbReference type="PROSITE" id="PS50110"/>
    </source>
</evidence>
<dbReference type="RefSeq" id="WP_203870703.1">
    <property type="nucleotide sequence ID" value="NZ_BONW01000044.1"/>
</dbReference>
<protein>
    <submittedName>
        <fullName evidence="8">DNA-binding response regulator</fullName>
    </submittedName>
</protein>
<evidence type="ECO:0000313" key="9">
    <source>
        <dbReference type="Proteomes" id="UP000646749"/>
    </source>
</evidence>
<keyword evidence="4" id="KW-0804">Transcription</keyword>
<dbReference type="Pfam" id="PF00072">
    <property type="entry name" value="Response_reg"/>
    <property type="match status" value="1"/>
</dbReference>
<keyword evidence="1 5" id="KW-0597">Phosphoprotein</keyword>
<keyword evidence="2" id="KW-0805">Transcription regulation</keyword>
<dbReference type="PANTHER" id="PTHR43214">
    <property type="entry name" value="TWO-COMPONENT RESPONSE REGULATOR"/>
    <property type="match status" value="1"/>
</dbReference>
<accession>A0ABQ4EC84</accession>
<evidence type="ECO:0000256" key="2">
    <source>
        <dbReference type="ARBA" id="ARBA00023015"/>
    </source>
</evidence>
<dbReference type="PROSITE" id="PS00622">
    <property type="entry name" value="HTH_LUXR_1"/>
    <property type="match status" value="1"/>
</dbReference>
<evidence type="ECO:0000256" key="3">
    <source>
        <dbReference type="ARBA" id="ARBA00023125"/>
    </source>
</evidence>
<comment type="caution">
    <text evidence="8">The sequence shown here is derived from an EMBL/GenBank/DDBJ whole genome shotgun (WGS) entry which is preliminary data.</text>
</comment>
<keyword evidence="9" id="KW-1185">Reference proteome</keyword>
<name>A0ABQ4EC84_9ACTN</name>
<dbReference type="SMART" id="SM00421">
    <property type="entry name" value="HTH_LUXR"/>
    <property type="match status" value="1"/>
</dbReference>
<dbReference type="PRINTS" id="PR00038">
    <property type="entry name" value="HTHLUXR"/>
</dbReference>
<dbReference type="PROSITE" id="PS50043">
    <property type="entry name" value="HTH_LUXR_2"/>
    <property type="match status" value="1"/>
</dbReference>
<dbReference type="CDD" id="cd06170">
    <property type="entry name" value="LuxR_C_like"/>
    <property type="match status" value="1"/>
</dbReference>
<dbReference type="InterPro" id="IPR011006">
    <property type="entry name" value="CheY-like_superfamily"/>
</dbReference>
<gene>
    <name evidence="8" type="ORF">Pen02_72840</name>
</gene>
<feature type="modified residue" description="4-aspartylphosphate" evidence="5">
    <location>
        <position position="58"/>
    </location>
</feature>
<dbReference type="Proteomes" id="UP000646749">
    <property type="component" value="Unassembled WGS sequence"/>
</dbReference>
<feature type="domain" description="HTH luxR-type" evidence="6">
    <location>
        <begin position="153"/>
        <end position="218"/>
    </location>
</feature>
<dbReference type="InterPro" id="IPR000792">
    <property type="entry name" value="Tscrpt_reg_LuxR_C"/>
</dbReference>
<dbReference type="GO" id="GO:0003677">
    <property type="term" value="F:DNA binding"/>
    <property type="evidence" value="ECO:0007669"/>
    <property type="project" value="UniProtKB-KW"/>
</dbReference>